<dbReference type="PROSITE" id="PS00086">
    <property type="entry name" value="CYTOCHROME_P450"/>
    <property type="match status" value="1"/>
</dbReference>
<comment type="similarity">
    <text evidence="5 11">Belongs to the cytochrome P450 family.</text>
</comment>
<evidence type="ECO:0000256" key="3">
    <source>
        <dbReference type="ARBA" id="ARBA00004174"/>
    </source>
</evidence>
<dbReference type="SUPFAM" id="SSF48264">
    <property type="entry name" value="Cytochrome P450"/>
    <property type="match status" value="1"/>
</dbReference>
<dbReference type="Gene3D" id="1.10.630.10">
    <property type="entry name" value="Cytochrome P450"/>
    <property type="match status" value="2"/>
</dbReference>
<keyword evidence="8 11" id="KW-0560">Oxidoreductase</keyword>
<dbReference type="PANTHER" id="PTHR24291:SF177">
    <property type="entry name" value="CYTOCHROME P450 4AA1-RELATED"/>
    <property type="match status" value="1"/>
</dbReference>
<evidence type="ECO:0000256" key="9">
    <source>
        <dbReference type="ARBA" id="ARBA00023004"/>
    </source>
</evidence>
<evidence type="ECO:0000256" key="7">
    <source>
        <dbReference type="ARBA" id="ARBA00022723"/>
    </source>
</evidence>
<accession>A0ABM1IEV4</accession>
<protein>
    <submittedName>
        <fullName evidence="13">Probable cytochrome P450 4aa1</fullName>
    </submittedName>
</protein>
<dbReference type="InterPro" id="IPR002403">
    <property type="entry name" value="Cyt_P450_E_grp-IV"/>
</dbReference>
<reference evidence="13" key="1">
    <citation type="submission" date="2025-08" db="UniProtKB">
        <authorList>
            <consortium name="RefSeq"/>
        </authorList>
    </citation>
    <scope>IDENTIFICATION</scope>
    <source>
        <tissue evidence="13">Whole body</tissue>
    </source>
</reference>
<keyword evidence="9 11" id="KW-0408">Iron</keyword>
<keyword evidence="7 11" id="KW-0479">Metal-binding</keyword>
<dbReference type="PRINTS" id="PR00465">
    <property type="entry name" value="EP450IV"/>
</dbReference>
<gene>
    <name evidence="13" type="primary">LOC107067602</name>
</gene>
<organism evidence="12 13">
    <name type="scientific">Polistes dominula</name>
    <name type="common">European paper wasp</name>
    <name type="synonym">Vespa dominula</name>
    <dbReference type="NCBI Taxonomy" id="743375"/>
    <lineage>
        <taxon>Eukaryota</taxon>
        <taxon>Metazoa</taxon>
        <taxon>Ecdysozoa</taxon>
        <taxon>Arthropoda</taxon>
        <taxon>Hexapoda</taxon>
        <taxon>Insecta</taxon>
        <taxon>Pterygota</taxon>
        <taxon>Neoptera</taxon>
        <taxon>Endopterygota</taxon>
        <taxon>Hymenoptera</taxon>
        <taxon>Apocrita</taxon>
        <taxon>Aculeata</taxon>
        <taxon>Vespoidea</taxon>
        <taxon>Vespidae</taxon>
        <taxon>Polistinae</taxon>
        <taxon>Polistini</taxon>
        <taxon>Polistes</taxon>
    </lineage>
</organism>
<dbReference type="PANTHER" id="PTHR24291">
    <property type="entry name" value="CYTOCHROME P450 FAMILY 4"/>
    <property type="match status" value="1"/>
</dbReference>
<name>A0ABM1IEV4_POLDO</name>
<comment type="cofactor">
    <cofactor evidence="1">
        <name>heme</name>
        <dbReference type="ChEBI" id="CHEBI:30413"/>
    </cofactor>
</comment>
<evidence type="ECO:0000256" key="8">
    <source>
        <dbReference type="ARBA" id="ARBA00023002"/>
    </source>
</evidence>
<evidence type="ECO:0000256" key="6">
    <source>
        <dbReference type="ARBA" id="ARBA00022617"/>
    </source>
</evidence>
<keyword evidence="6 11" id="KW-0349">Heme</keyword>
<dbReference type="InterPro" id="IPR017972">
    <property type="entry name" value="Cyt_P450_CS"/>
</dbReference>
<sequence>MIRFWISVIPFIMIIRPESIKKVLNNSEQTKKPSVYFLFLNYLGKGLLTSQGETYKLHQKILQNFFTVPKMKMYNKTFLEHAEYLIEESKKKDKQQRNDKISLIEYLIDAKQNYPNFNNNDILDEVSTFMLAGLESVSTATTLGLFLLANHPEWQENCFEELKQIFEDCSTLTSVDSFKKMKYLEMCIKETLRLYPTVVTICRRLCKDTEIDGQTLPVGTHVLISPYITHRIPDYYPDPESFKPERFDVNNSKKLDPHAYIPFSIGNRKCIGNKFTMLEMKAIFSTIIRNFILEPVENKHKINVKFRLTLRAKGGVWIKFRPREPMTDFYTNM</sequence>
<evidence type="ECO:0000256" key="5">
    <source>
        <dbReference type="ARBA" id="ARBA00010617"/>
    </source>
</evidence>
<dbReference type="PRINTS" id="PR00385">
    <property type="entry name" value="P450"/>
</dbReference>
<evidence type="ECO:0000256" key="10">
    <source>
        <dbReference type="ARBA" id="ARBA00023033"/>
    </source>
</evidence>
<comment type="subcellular location">
    <subcellularLocation>
        <location evidence="4">Endoplasmic reticulum membrane</location>
        <topology evidence="4">Peripheral membrane protein</topology>
    </subcellularLocation>
    <subcellularLocation>
        <location evidence="3">Microsome membrane</location>
        <topology evidence="3">Peripheral membrane protein</topology>
    </subcellularLocation>
</comment>
<dbReference type="Proteomes" id="UP000694924">
    <property type="component" value="Unplaced"/>
</dbReference>
<dbReference type="Pfam" id="PF00067">
    <property type="entry name" value="p450"/>
    <property type="match status" value="1"/>
</dbReference>
<evidence type="ECO:0000256" key="1">
    <source>
        <dbReference type="ARBA" id="ARBA00001971"/>
    </source>
</evidence>
<comment type="function">
    <text evidence="2">May be involved in the metabolism of insect hormones and in the breakdown of synthetic insecticides.</text>
</comment>
<evidence type="ECO:0000313" key="13">
    <source>
        <dbReference type="RefSeq" id="XP_015178741.1"/>
    </source>
</evidence>
<keyword evidence="12" id="KW-1185">Reference proteome</keyword>
<keyword evidence="10 11" id="KW-0503">Monooxygenase</keyword>
<evidence type="ECO:0000313" key="12">
    <source>
        <dbReference type="Proteomes" id="UP000694924"/>
    </source>
</evidence>
<dbReference type="RefSeq" id="XP_015178741.1">
    <property type="nucleotide sequence ID" value="XM_015323255.1"/>
</dbReference>
<dbReference type="InterPro" id="IPR050196">
    <property type="entry name" value="Cytochrome_P450_Monoox"/>
</dbReference>
<evidence type="ECO:0000256" key="11">
    <source>
        <dbReference type="RuleBase" id="RU000461"/>
    </source>
</evidence>
<proteinExistence type="inferred from homology"/>
<dbReference type="GeneID" id="107067602"/>
<evidence type="ECO:0000256" key="2">
    <source>
        <dbReference type="ARBA" id="ARBA00003690"/>
    </source>
</evidence>
<evidence type="ECO:0000256" key="4">
    <source>
        <dbReference type="ARBA" id="ARBA00004406"/>
    </source>
</evidence>
<dbReference type="InterPro" id="IPR036396">
    <property type="entry name" value="Cyt_P450_sf"/>
</dbReference>
<dbReference type="InterPro" id="IPR001128">
    <property type="entry name" value="Cyt_P450"/>
</dbReference>